<protein>
    <submittedName>
        <fullName evidence="4">EXS domain-containing protein</fullName>
    </submittedName>
</protein>
<evidence type="ECO:0000256" key="1">
    <source>
        <dbReference type="SAM" id="MobiDB-lite"/>
    </source>
</evidence>
<accession>A0A0R3SLW5</accession>
<name>A0A0R3SLW5_HYMDI</name>
<feature type="compositionally biased region" description="Low complexity" evidence="1">
    <location>
        <begin position="144"/>
        <end position="159"/>
    </location>
</feature>
<evidence type="ECO:0000313" key="4">
    <source>
        <dbReference type="WBParaSite" id="HDID_0000593001-mRNA-1"/>
    </source>
</evidence>
<dbReference type="AlphaFoldDB" id="A0A0R3SLW5"/>
<evidence type="ECO:0000313" key="2">
    <source>
        <dbReference type="EMBL" id="VDL58246.1"/>
    </source>
</evidence>
<evidence type="ECO:0000313" key="3">
    <source>
        <dbReference type="Proteomes" id="UP000274504"/>
    </source>
</evidence>
<dbReference type="EMBL" id="UYSG01003761">
    <property type="protein sequence ID" value="VDL58246.1"/>
    <property type="molecule type" value="Genomic_DNA"/>
</dbReference>
<proteinExistence type="predicted"/>
<reference evidence="2 3" key="2">
    <citation type="submission" date="2018-11" db="EMBL/GenBank/DDBJ databases">
        <authorList>
            <consortium name="Pathogen Informatics"/>
        </authorList>
    </citation>
    <scope>NUCLEOTIDE SEQUENCE [LARGE SCALE GENOMIC DNA]</scope>
</reference>
<dbReference type="WBParaSite" id="HDID_0000593001-mRNA-1">
    <property type="protein sequence ID" value="HDID_0000593001-mRNA-1"/>
    <property type="gene ID" value="HDID_0000593001"/>
</dbReference>
<sequence length="159" mass="18140">PPTFPCTPTAYHRRSHRPCTRHRRRVVAIAIVFFSRFVVDATLYFRSRFGCCYPLRMSLRWSMLLMTAMMIMRTRSWCLVGEYGGGGATVVAFDACEKSNLHTLPLPLFFLRIKMEQYRFRSDQMYSATHPPPSPPPPTPTHPSSPFLTLSPSASLSPL</sequence>
<reference evidence="4" key="1">
    <citation type="submission" date="2017-02" db="UniProtKB">
        <authorList>
            <consortium name="WormBaseParasite"/>
        </authorList>
    </citation>
    <scope>IDENTIFICATION</scope>
</reference>
<feature type="compositionally biased region" description="Pro residues" evidence="1">
    <location>
        <begin position="130"/>
        <end position="143"/>
    </location>
</feature>
<feature type="region of interest" description="Disordered" evidence="1">
    <location>
        <begin position="125"/>
        <end position="159"/>
    </location>
</feature>
<gene>
    <name evidence="2" type="ORF">HDID_LOCUS5928</name>
</gene>
<organism evidence="4">
    <name type="scientific">Hymenolepis diminuta</name>
    <name type="common">Rat tapeworm</name>
    <dbReference type="NCBI Taxonomy" id="6216"/>
    <lineage>
        <taxon>Eukaryota</taxon>
        <taxon>Metazoa</taxon>
        <taxon>Spiralia</taxon>
        <taxon>Lophotrochozoa</taxon>
        <taxon>Platyhelminthes</taxon>
        <taxon>Cestoda</taxon>
        <taxon>Eucestoda</taxon>
        <taxon>Cyclophyllidea</taxon>
        <taxon>Hymenolepididae</taxon>
        <taxon>Hymenolepis</taxon>
    </lineage>
</organism>
<dbReference type="Proteomes" id="UP000274504">
    <property type="component" value="Unassembled WGS sequence"/>
</dbReference>